<feature type="domain" description="Sodium/calcium exchanger membrane region" evidence="8">
    <location>
        <begin position="217"/>
        <end position="366"/>
    </location>
</feature>
<evidence type="ECO:0000256" key="6">
    <source>
        <dbReference type="SAM" id="MobiDB-lite"/>
    </source>
</evidence>
<gene>
    <name evidence="9" type="ORF">TrST_g13503</name>
</gene>
<evidence type="ECO:0000256" key="1">
    <source>
        <dbReference type="ARBA" id="ARBA00004141"/>
    </source>
</evidence>
<evidence type="ECO:0000256" key="5">
    <source>
        <dbReference type="ARBA" id="ARBA00023136"/>
    </source>
</evidence>
<keyword evidence="3 7" id="KW-0812">Transmembrane</keyword>
<dbReference type="OrthoDB" id="407410at2759"/>
<protein>
    <recommendedName>
        <fullName evidence="8">Sodium/calcium exchanger membrane region domain-containing protein</fullName>
    </recommendedName>
</protein>
<feature type="transmembrane region" description="Helical" evidence="7">
    <location>
        <begin position="211"/>
        <end position="232"/>
    </location>
</feature>
<evidence type="ECO:0000313" key="10">
    <source>
        <dbReference type="Proteomes" id="UP001165085"/>
    </source>
</evidence>
<evidence type="ECO:0000313" key="9">
    <source>
        <dbReference type="EMBL" id="GMH67781.1"/>
    </source>
</evidence>
<feature type="region of interest" description="Disordered" evidence="6">
    <location>
        <begin position="26"/>
        <end position="54"/>
    </location>
</feature>
<proteinExistence type="predicted"/>
<dbReference type="GO" id="GO:0016020">
    <property type="term" value="C:membrane"/>
    <property type="evidence" value="ECO:0007669"/>
    <property type="project" value="UniProtKB-SubCell"/>
</dbReference>
<dbReference type="InterPro" id="IPR044880">
    <property type="entry name" value="NCX_ion-bd_dom_sf"/>
</dbReference>
<evidence type="ECO:0000256" key="4">
    <source>
        <dbReference type="ARBA" id="ARBA00022989"/>
    </source>
</evidence>
<keyword evidence="5 7" id="KW-0472">Membrane</keyword>
<comment type="caution">
    <text evidence="9">The sequence shown here is derived from an EMBL/GenBank/DDBJ whole genome shotgun (WGS) entry which is preliminary data.</text>
</comment>
<feature type="transmembrane region" description="Helical" evidence="7">
    <location>
        <begin position="322"/>
        <end position="343"/>
    </location>
</feature>
<dbReference type="GO" id="GO:0008324">
    <property type="term" value="F:monoatomic cation transmembrane transporter activity"/>
    <property type="evidence" value="ECO:0007669"/>
    <property type="project" value="TreeGrafter"/>
</dbReference>
<dbReference type="AlphaFoldDB" id="A0A9W7ACC5"/>
<name>A0A9W7ACC5_9STRA</name>
<dbReference type="PANTHER" id="PTHR12266:SF0">
    <property type="entry name" value="MITOCHONDRIAL SODIUM_CALCIUM EXCHANGER PROTEIN"/>
    <property type="match status" value="1"/>
</dbReference>
<dbReference type="InterPro" id="IPR051359">
    <property type="entry name" value="CaCA_antiporter"/>
</dbReference>
<feature type="transmembrane region" description="Helical" evidence="7">
    <location>
        <begin position="352"/>
        <end position="372"/>
    </location>
</feature>
<evidence type="ECO:0000256" key="2">
    <source>
        <dbReference type="ARBA" id="ARBA00022448"/>
    </source>
</evidence>
<keyword evidence="4 7" id="KW-1133">Transmembrane helix</keyword>
<dbReference type="Proteomes" id="UP001165085">
    <property type="component" value="Unassembled WGS sequence"/>
</dbReference>
<feature type="transmembrane region" description="Helical" evidence="7">
    <location>
        <begin position="153"/>
        <end position="171"/>
    </location>
</feature>
<accession>A0A9W7ACC5</accession>
<feature type="transmembrane region" description="Helical" evidence="7">
    <location>
        <begin position="238"/>
        <end position="260"/>
    </location>
</feature>
<evidence type="ECO:0000259" key="8">
    <source>
        <dbReference type="Pfam" id="PF01699"/>
    </source>
</evidence>
<organism evidence="9 10">
    <name type="scientific">Triparma strigata</name>
    <dbReference type="NCBI Taxonomy" id="1606541"/>
    <lineage>
        <taxon>Eukaryota</taxon>
        <taxon>Sar</taxon>
        <taxon>Stramenopiles</taxon>
        <taxon>Ochrophyta</taxon>
        <taxon>Bolidophyceae</taxon>
        <taxon>Parmales</taxon>
        <taxon>Triparmaceae</taxon>
        <taxon>Triparma</taxon>
    </lineage>
</organism>
<dbReference type="EMBL" id="BRXY01000120">
    <property type="protein sequence ID" value="GMH67781.1"/>
    <property type="molecule type" value="Genomic_DNA"/>
</dbReference>
<evidence type="ECO:0000256" key="3">
    <source>
        <dbReference type="ARBA" id="ARBA00022692"/>
    </source>
</evidence>
<dbReference type="PANTHER" id="PTHR12266">
    <property type="entry name" value="NA+/CA2+ K+ INDEPENDENT EXCHANGER"/>
    <property type="match status" value="1"/>
</dbReference>
<dbReference type="Pfam" id="PF01699">
    <property type="entry name" value="Na_Ca_ex"/>
    <property type="match status" value="1"/>
</dbReference>
<reference evidence="10" key="1">
    <citation type="journal article" date="2023" name="Commun. Biol.">
        <title>Genome analysis of Parmales, the sister group of diatoms, reveals the evolutionary specialization of diatoms from phago-mixotrophs to photoautotrophs.</title>
        <authorList>
            <person name="Ban H."/>
            <person name="Sato S."/>
            <person name="Yoshikawa S."/>
            <person name="Yamada K."/>
            <person name="Nakamura Y."/>
            <person name="Ichinomiya M."/>
            <person name="Sato N."/>
            <person name="Blanc-Mathieu R."/>
            <person name="Endo H."/>
            <person name="Kuwata A."/>
            <person name="Ogata H."/>
        </authorList>
    </citation>
    <scope>NUCLEOTIDE SEQUENCE [LARGE SCALE GENOMIC DNA]</scope>
    <source>
        <strain evidence="10">NIES 3701</strain>
    </source>
</reference>
<evidence type="ECO:0000256" key="7">
    <source>
        <dbReference type="SAM" id="Phobius"/>
    </source>
</evidence>
<sequence>MAGDESSVGGGSAVDRFVSKFSNYQGEEGWEDNEGGVVLRSDKKKKKKDRKREEYEEETVDYSLMESFEIDDSSRRNSIDGTNVSTFEARTLYDGIVGGKDEVIDSIEKWKEEAFGDDVKWYWKVNEVVLLPFTVARSASVCLTSKEEYNRGVLATSCIGSVFWVSFYLWFEHDVAVGPGLFYHLAVMTVVALVVLRFAKVSREKISPQNWIAVPLAIYGFVVAASWIDFIADQLVEVLQFLGVVLRIPSSILGLTILAWGNSVGDLSTNMSMAKRGLANMSITACFAGPVFNLLVGLGVGFNLLNNSNGGGSSEVEFSPAIWTGLAFMFSHCVLILVAGVWWNDGFIPAKFGYISASIYIAYAITCCALEFS</sequence>
<feature type="transmembrane region" description="Helical" evidence="7">
    <location>
        <begin position="177"/>
        <end position="199"/>
    </location>
</feature>
<dbReference type="InterPro" id="IPR004837">
    <property type="entry name" value="NaCa_Exmemb"/>
</dbReference>
<feature type="transmembrane region" description="Helical" evidence="7">
    <location>
        <begin position="281"/>
        <end position="302"/>
    </location>
</feature>
<keyword evidence="2" id="KW-0813">Transport</keyword>
<keyword evidence="10" id="KW-1185">Reference proteome</keyword>
<comment type="subcellular location">
    <subcellularLocation>
        <location evidence="1">Membrane</location>
        <topology evidence="1">Multi-pass membrane protein</topology>
    </subcellularLocation>
</comment>
<dbReference type="Gene3D" id="1.20.1420.30">
    <property type="entry name" value="NCX, central ion-binding region"/>
    <property type="match status" value="1"/>
</dbReference>